<evidence type="ECO:0000313" key="2">
    <source>
        <dbReference type="EMBL" id="TVO54794.1"/>
    </source>
</evidence>
<dbReference type="AlphaFoldDB" id="A0A557QPE7"/>
<dbReference type="OrthoDB" id="8776491at2"/>
<reference evidence="2 3" key="1">
    <citation type="submission" date="2019-07" db="EMBL/GenBank/DDBJ databases">
        <title>The pathways for chlorine oxyanion respiration interact through the shared metabolite chlorate.</title>
        <authorList>
            <person name="Barnum T.P."/>
            <person name="Cheng Y."/>
            <person name="Hill K.A."/>
            <person name="Lucas L.N."/>
            <person name="Carlson H.K."/>
            <person name="Coates J.D."/>
        </authorList>
    </citation>
    <scope>NUCLEOTIDE SEQUENCE [LARGE SCALE GENOMIC DNA]</scope>
    <source>
        <strain evidence="2 3">SFB-3</strain>
    </source>
</reference>
<dbReference type="InterPro" id="IPR052164">
    <property type="entry name" value="Anthracycline_SecMetBiosynth"/>
</dbReference>
<dbReference type="PANTHER" id="PTHR33993:SF2">
    <property type="entry name" value="VOC DOMAIN-CONTAINING PROTEIN"/>
    <property type="match status" value="1"/>
</dbReference>
<protein>
    <submittedName>
        <fullName evidence="2">VOC family protein</fullName>
    </submittedName>
</protein>
<feature type="domain" description="VOC" evidence="1">
    <location>
        <begin position="4"/>
        <end position="121"/>
    </location>
</feature>
<dbReference type="Pfam" id="PF00903">
    <property type="entry name" value="Glyoxalase"/>
    <property type="match status" value="1"/>
</dbReference>
<dbReference type="InterPro" id="IPR037523">
    <property type="entry name" value="VOC_core"/>
</dbReference>
<dbReference type="PANTHER" id="PTHR33993">
    <property type="entry name" value="GLYOXALASE-RELATED"/>
    <property type="match status" value="1"/>
</dbReference>
<dbReference type="EMBL" id="VMNK01000012">
    <property type="protein sequence ID" value="TVO54794.1"/>
    <property type="molecule type" value="Genomic_DNA"/>
</dbReference>
<dbReference type="CDD" id="cd07247">
    <property type="entry name" value="SgaA_N_like"/>
    <property type="match status" value="1"/>
</dbReference>
<dbReference type="Proteomes" id="UP000319502">
    <property type="component" value="Unassembled WGS sequence"/>
</dbReference>
<dbReference type="InterPro" id="IPR004360">
    <property type="entry name" value="Glyas_Fos-R_dOase_dom"/>
</dbReference>
<evidence type="ECO:0000313" key="3">
    <source>
        <dbReference type="Proteomes" id="UP000319502"/>
    </source>
</evidence>
<name>A0A557QPE7_9RHOO</name>
<gene>
    <name evidence="2" type="ORF">FHP91_13090</name>
</gene>
<keyword evidence="3" id="KW-1185">Reference proteome</keyword>
<sequence length="122" mass="12679">MKNAINWFEIPVSDMPRACQFYGAILDTPLNASPMCGGEVAVLPYADGAVGGSLFKHADLTPTAQGTVVYLNGGDDLSAILDRVGAAGGSISLPKTPITPEIGYMALFIDSEGNRVGLHSPN</sequence>
<accession>A0A557QPE7</accession>
<evidence type="ECO:0000259" key="1">
    <source>
        <dbReference type="PROSITE" id="PS51819"/>
    </source>
</evidence>
<dbReference type="InterPro" id="IPR029068">
    <property type="entry name" value="Glyas_Bleomycin-R_OHBP_Dase"/>
</dbReference>
<dbReference type="Gene3D" id="3.10.180.10">
    <property type="entry name" value="2,3-Dihydroxybiphenyl 1,2-Dioxygenase, domain 1"/>
    <property type="match status" value="1"/>
</dbReference>
<comment type="caution">
    <text evidence="2">The sequence shown here is derived from an EMBL/GenBank/DDBJ whole genome shotgun (WGS) entry which is preliminary data.</text>
</comment>
<dbReference type="RefSeq" id="WP_144310015.1">
    <property type="nucleotide sequence ID" value="NZ_VMNK01000012.1"/>
</dbReference>
<dbReference type="PROSITE" id="PS51819">
    <property type="entry name" value="VOC"/>
    <property type="match status" value="1"/>
</dbReference>
<organism evidence="2 3">
    <name type="scientific">Denitromonas halophila</name>
    <dbReference type="NCBI Taxonomy" id="1629404"/>
    <lineage>
        <taxon>Bacteria</taxon>
        <taxon>Pseudomonadati</taxon>
        <taxon>Pseudomonadota</taxon>
        <taxon>Betaproteobacteria</taxon>
        <taxon>Rhodocyclales</taxon>
        <taxon>Zoogloeaceae</taxon>
        <taxon>Denitromonas</taxon>
    </lineage>
</organism>
<proteinExistence type="predicted"/>
<dbReference type="SUPFAM" id="SSF54593">
    <property type="entry name" value="Glyoxalase/Bleomycin resistance protein/Dihydroxybiphenyl dioxygenase"/>
    <property type="match status" value="1"/>
</dbReference>